<dbReference type="Gene3D" id="3.40.50.300">
    <property type="entry name" value="P-loop containing nucleotide triphosphate hydrolases"/>
    <property type="match status" value="1"/>
</dbReference>
<dbReference type="OrthoDB" id="9806903at2"/>
<proteinExistence type="predicted"/>
<dbReference type="SUPFAM" id="SSF52540">
    <property type="entry name" value="P-loop containing nucleoside triphosphate hydrolases"/>
    <property type="match status" value="1"/>
</dbReference>
<evidence type="ECO:0000256" key="1">
    <source>
        <dbReference type="SAM" id="MobiDB-lite"/>
    </source>
</evidence>
<dbReference type="Pfam" id="PF00004">
    <property type="entry name" value="AAA"/>
    <property type="match status" value="1"/>
</dbReference>
<comment type="caution">
    <text evidence="3">The sequence shown here is derived from an EMBL/GenBank/DDBJ whole genome shotgun (WGS) entry which is preliminary data.</text>
</comment>
<dbReference type="GO" id="GO:0016887">
    <property type="term" value="F:ATP hydrolysis activity"/>
    <property type="evidence" value="ECO:0007669"/>
    <property type="project" value="InterPro"/>
</dbReference>
<protein>
    <submittedName>
        <fullName evidence="3">SpoVK/Ycf46/Vps4 family AAA+-type ATPase</fullName>
    </submittedName>
</protein>
<name>A0A2T0RMT7_9RHOB</name>
<evidence type="ECO:0000313" key="3">
    <source>
        <dbReference type="EMBL" id="PRY22499.1"/>
    </source>
</evidence>
<feature type="domain" description="ATPase AAA-type core" evidence="2">
    <location>
        <begin position="322"/>
        <end position="455"/>
    </location>
</feature>
<dbReference type="AlphaFoldDB" id="A0A2T0RMT7"/>
<accession>A0A2T0RMT7</accession>
<dbReference type="GO" id="GO:0005524">
    <property type="term" value="F:ATP binding"/>
    <property type="evidence" value="ECO:0007669"/>
    <property type="project" value="InterPro"/>
</dbReference>
<evidence type="ECO:0000259" key="2">
    <source>
        <dbReference type="Pfam" id="PF00004"/>
    </source>
</evidence>
<feature type="region of interest" description="Disordered" evidence="1">
    <location>
        <begin position="34"/>
        <end position="67"/>
    </location>
</feature>
<reference evidence="3 4" key="1">
    <citation type="submission" date="2018-03" db="EMBL/GenBank/DDBJ databases">
        <title>Genomic Encyclopedia of Archaeal and Bacterial Type Strains, Phase II (KMG-II): from individual species to whole genera.</title>
        <authorList>
            <person name="Goeker M."/>
        </authorList>
    </citation>
    <scope>NUCLEOTIDE SEQUENCE [LARGE SCALE GENOMIC DNA]</scope>
    <source>
        <strain evidence="3 4">DSM 29328</strain>
    </source>
</reference>
<dbReference type="InterPro" id="IPR027417">
    <property type="entry name" value="P-loop_NTPase"/>
</dbReference>
<dbReference type="InterPro" id="IPR003959">
    <property type="entry name" value="ATPase_AAA_core"/>
</dbReference>
<dbReference type="RefSeq" id="WP_106205582.1">
    <property type="nucleotide sequence ID" value="NZ_PVTD01000006.1"/>
</dbReference>
<dbReference type="EMBL" id="PVTD01000006">
    <property type="protein sequence ID" value="PRY22499.1"/>
    <property type="molecule type" value="Genomic_DNA"/>
</dbReference>
<dbReference type="Proteomes" id="UP000239480">
    <property type="component" value="Unassembled WGS sequence"/>
</dbReference>
<evidence type="ECO:0000313" key="4">
    <source>
        <dbReference type="Proteomes" id="UP000239480"/>
    </source>
</evidence>
<sequence length="647" mass="71363">MSLPADQMELKEEAIRAHYAAAAEMLEGIDHTPRIAKPKAEPSATPERSPGIGGRRRFRSTTPGLVTRTTARPDGVRLVDRIEAADNGDPLVSPVQASVLQALRRALAISLAIGEAFSEATGLSEMKRENLEGRLAGTAGHAFAELLEAEALAVLHSFANATAFLLAPSLGEATVEIGAVEEVLTENAQLALHGSLWELDQEIATFASDESRLVPTVVAYAEQLMEKATLRAQNAPRTASFADADYRVEEDDLSIRGFTPARRGKGSALTMTFKAPEEVIGNHIAKYQAMRLAKMLMAYDFERKLNPFAELGGFIFTFMGDGMPGTGKTTLIQMMAGLINGYCQVAGYPFRYQNLSTENIDSYQGKSGQNAKAFINSIIDPNVIGFGTIDDIDQLAGKRGDRQSSAGQLEITAVLMESFAGANTVVRGNCTFGMFSNYPENVDDALRQRAGARFLVDGPKSREDYIDILHLLMGKNHDIPLGAHDLYANQEIKRAVAKSFESHSRPHEAGLVRVYEQVEREIGRLDTIAKLGTYLKGIQEADPRFTGRAIKNITDAVKVRAMDFELPDEWMEDPELFLFRDYETKKAMIEKLRRPITVDMVIQEINRYADSEFRYADKSDEAAIETAVRDMGRMEEARRRYAEGTSR</sequence>
<organism evidence="3 4">
    <name type="scientific">Aliiruegeria haliotis</name>
    <dbReference type="NCBI Taxonomy" id="1280846"/>
    <lineage>
        <taxon>Bacteria</taxon>
        <taxon>Pseudomonadati</taxon>
        <taxon>Pseudomonadota</taxon>
        <taxon>Alphaproteobacteria</taxon>
        <taxon>Rhodobacterales</taxon>
        <taxon>Roseobacteraceae</taxon>
        <taxon>Aliiruegeria</taxon>
    </lineage>
</organism>
<keyword evidence="4" id="KW-1185">Reference proteome</keyword>
<gene>
    <name evidence="3" type="ORF">CLV78_10639</name>
</gene>